<accession>J3NNG8</accession>
<protein>
    <submittedName>
        <fullName evidence="1 2">Uncharacterized protein</fullName>
    </submittedName>
</protein>
<reference evidence="1" key="2">
    <citation type="submission" date="2010-07" db="EMBL/GenBank/DDBJ databases">
        <authorList>
            <consortium name="The Broad Institute Genome Sequencing Platform"/>
            <consortium name="Broad Institute Genome Sequencing Center for Infectious Disease"/>
            <person name="Ma L.-J."/>
            <person name="Dead R."/>
            <person name="Young S."/>
            <person name="Zeng Q."/>
            <person name="Koehrsen M."/>
            <person name="Alvarado L."/>
            <person name="Berlin A."/>
            <person name="Chapman S.B."/>
            <person name="Chen Z."/>
            <person name="Freedman E."/>
            <person name="Gellesch M."/>
            <person name="Goldberg J."/>
            <person name="Griggs A."/>
            <person name="Gujja S."/>
            <person name="Heilman E.R."/>
            <person name="Heiman D."/>
            <person name="Hepburn T."/>
            <person name="Howarth C."/>
            <person name="Jen D."/>
            <person name="Larson L."/>
            <person name="Mehta T."/>
            <person name="Neiman D."/>
            <person name="Pearson M."/>
            <person name="Roberts A."/>
            <person name="Saif S."/>
            <person name="Shea T."/>
            <person name="Shenoy N."/>
            <person name="Sisk P."/>
            <person name="Stolte C."/>
            <person name="Sykes S."/>
            <person name="Walk T."/>
            <person name="White J."/>
            <person name="Yandava C."/>
            <person name="Haas B."/>
            <person name="Nusbaum C."/>
            <person name="Birren B."/>
        </authorList>
    </citation>
    <scope>NUCLEOTIDE SEQUENCE</scope>
    <source>
        <strain evidence="1">R3-111a-1</strain>
    </source>
</reference>
<dbReference type="AlphaFoldDB" id="J3NNG8"/>
<dbReference type="RefSeq" id="XP_009218864.1">
    <property type="nucleotide sequence ID" value="XM_009220600.1"/>
</dbReference>
<reference evidence="2" key="5">
    <citation type="submission" date="2018-04" db="UniProtKB">
        <authorList>
            <consortium name="EnsemblFungi"/>
        </authorList>
    </citation>
    <scope>IDENTIFICATION</scope>
    <source>
        <strain evidence="2">R3-111a-1</strain>
    </source>
</reference>
<reference evidence="1" key="3">
    <citation type="submission" date="2010-09" db="EMBL/GenBank/DDBJ databases">
        <title>Annotation of Gaeumannomyces graminis var. tritici R3-111a-1.</title>
        <authorList>
            <consortium name="The Broad Institute Genome Sequencing Platform"/>
            <person name="Ma L.-J."/>
            <person name="Dead R."/>
            <person name="Young S.K."/>
            <person name="Zeng Q."/>
            <person name="Gargeya S."/>
            <person name="Fitzgerald M."/>
            <person name="Haas B."/>
            <person name="Abouelleil A."/>
            <person name="Alvarado L."/>
            <person name="Arachchi H.M."/>
            <person name="Berlin A."/>
            <person name="Brown A."/>
            <person name="Chapman S.B."/>
            <person name="Chen Z."/>
            <person name="Dunbar C."/>
            <person name="Freedman E."/>
            <person name="Gearin G."/>
            <person name="Gellesch M."/>
            <person name="Goldberg J."/>
            <person name="Griggs A."/>
            <person name="Gujja S."/>
            <person name="Heiman D."/>
            <person name="Howarth C."/>
            <person name="Larson L."/>
            <person name="Lui A."/>
            <person name="MacDonald P.J.P."/>
            <person name="Mehta T."/>
            <person name="Montmayeur A."/>
            <person name="Murphy C."/>
            <person name="Neiman D."/>
            <person name="Pearson M."/>
            <person name="Priest M."/>
            <person name="Roberts A."/>
            <person name="Saif S."/>
            <person name="Shea T."/>
            <person name="Shenoy N."/>
            <person name="Sisk P."/>
            <person name="Stolte C."/>
            <person name="Sykes S."/>
            <person name="Yandava C."/>
            <person name="Wortman J."/>
            <person name="Nusbaum C."/>
            <person name="Birren B."/>
        </authorList>
    </citation>
    <scope>NUCLEOTIDE SEQUENCE</scope>
    <source>
        <strain evidence="1">R3-111a-1</strain>
    </source>
</reference>
<evidence type="ECO:0000313" key="1">
    <source>
        <dbReference type="EMBL" id="EJT77719.1"/>
    </source>
</evidence>
<dbReference type="Proteomes" id="UP000006039">
    <property type="component" value="Unassembled WGS sequence"/>
</dbReference>
<gene>
    <name evidence="2" type="primary">20343282</name>
    <name evidence="1" type="ORF">GGTG_02824</name>
</gene>
<keyword evidence="3" id="KW-1185">Reference proteome</keyword>
<reference evidence="3" key="1">
    <citation type="submission" date="2010-07" db="EMBL/GenBank/DDBJ databases">
        <title>The genome sequence of Gaeumannomyces graminis var. tritici strain R3-111a-1.</title>
        <authorList>
            <consortium name="The Broad Institute Genome Sequencing Platform"/>
            <person name="Ma L.-J."/>
            <person name="Dead R."/>
            <person name="Young S."/>
            <person name="Zeng Q."/>
            <person name="Koehrsen M."/>
            <person name="Alvarado L."/>
            <person name="Berlin A."/>
            <person name="Chapman S.B."/>
            <person name="Chen Z."/>
            <person name="Freedman E."/>
            <person name="Gellesch M."/>
            <person name="Goldberg J."/>
            <person name="Griggs A."/>
            <person name="Gujja S."/>
            <person name="Heilman E.R."/>
            <person name="Heiman D."/>
            <person name="Hepburn T."/>
            <person name="Howarth C."/>
            <person name="Jen D."/>
            <person name="Larson L."/>
            <person name="Mehta T."/>
            <person name="Neiman D."/>
            <person name="Pearson M."/>
            <person name="Roberts A."/>
            <person name="Saif S."/>
            <person name="Shea T."/>
            <person name="Shenoy N."/>
            <person name="Sisk P."/>
            <person name="Stolte C."/>
            <person name="Sykes S."/>
            <person name="Walk T."/>
            <person name="White J."/>
            <person name="Yandava C."/>
            <person name="Haas B."/>
            <person name="Nusbaum C."/>
            <person name="Birren B."/>
        </authorList>
    </citation>
    <scope>NUCLEOTIDE SEQUENCE [LARGE SCALE GENOMIC DNA]</scope>
    <source>
        <strain evidence="3">R3-111a-1</strain>
    </source>
</reference>
<proteinExistence type="predicted"/>
<organism evidence="1">
    <name type="scientific">Gaeumannomyces tritici (strain R3-111a-1)</name>
    <name type="common">Wheat and barley take-all root rot fungus</name>
    <name type="synonym">Gaeumannomyces graminis var. tritici</name>
    <dbReference type="NCBI Taxonomy" id="644352"/>
    <lineage>
        <taxon>Eukaryota</taxon>
        <taxon>Fungi</taxon>
        <taxon>Dikarya</taxon>
        <taxon>Ascomycota</taxon>
        <taxon>Pezizomycotina</taxon>
        <taxon>Sordariomycetes</taxon>
        <taxon>Sordariomycetidae</taxon>
        <taxon>Magnaporthales</taxon>
        <taxon>Magnaporthaceae</taxon>
        <taxon>Gaeumannomyces</taxon>
    </lineage>
</organism>
<dbReference type="VEuPathDB" id="FungiDB:GGTG_02824"/>
<sequence>MVAVPCHLDSAPTLLILSRAPEAATGCLASLCVSLDGNPRQTTFWLLGVAETRRPARRRGLQATIHF</sequence>
<reference evidence="2" key="4">
    <citation type="journal article" date="2015" name="G3 (Bethesda)">
        <title>Genome sequences of three phytopathogenic species of the Magnaporthaceae family of fungi.</title>
        <authorList>
            <person name="Okagaki L.H."/>
            <person name="Nunes C.C."/>
            <person name="Sailsbery J."/>
            <person name="Clay B."/>
            <person name="Brown D."/>
            <person name="John T."/>
            <person name="Oh Y."/>
            <person name="Young N."/>
            <person name="Fitzgerald M."/>
            <person name="Haas B.J."/>
            <person name="Zeng Q."/>
            <person name="Young S."/>
            <person name="Adiconis X."/>
            <person name="Fan L."/>
            <person name="Levin J.Z."/>
            <person name="Mitchell T.K."/>
            <person name="Okubara P.A."/>
            <person name="Farman M.L."/>
            <person name="Kohn L.M."/>
            <person name="Birren B."/>
            <person name="Ma L.-J."/>
            <person name="Dean R.A."/>
        </authorList>
    </citation>
    <scope>NUCLEOTIDE SEQUENCE</scope>
    <source>
        <strain evidence="2">R3-111a-1</strain>
    </source>
</reference>
<dbReference type="GeneID" id="20343282"/>
<name>J3NNG8_GAET3</name>
<dbReference type="EMBL" id="GL385396">
    <property type="protein sequence ID" value="EJT77719.1"/>
    <property type="molecule type" value="Genomic_DNA"/>
</dbReference>
<evidence type="ECO:0000313" key="2">
    <source>
        <dbReference type="EnsemblFungi" id="EJT77719"/>
    </source>
</evidence>
<evidence type="ECO:0000313" key="3">
    <source>
        <dbReference type="Proteomes" id="UP000006039"/>
    </source>
</evidence>
<dbReference type="HOGENOM" id="CLU_2812496_0_0_1"/>
<dbReference type="EnsemblFungi" id="EJT77719">
    <property type="protein sequence ID" value="EJT77719"/>
    <property type="gene ID" value="GGTG_02824"/>
</dbReference>